<keyword evidence="12" id="KW-1185">Reference proteome</keyword>
<evidence type="ECO:0000256" key="9">
    <source>
        <dbReference type="SAM" id="Phobius"/>
    </source>
</evidence>
<dbReference type="GO" id="GO:0016020">
    <property type="term" value="C:membrane"/>
    <property type="evidence" value="ECO:0007669"/>
    <property type="project" value="UniProtKB-SubCell"/>
</dbReference>
<evidence type="ECO:0000256" key="1">
    <source>
        <dbReference type="ARBA" id="ARBA00004141"/>
    </source>
</evidence>
<organism evidence="11 12">
    <name type="scientific">Entomortierella chlamydospora</name>
    <dbReference type="NCBI Taxonomy" id="101097"/>
    <lineage>
        <taxon>Eukaryota</taxon>
        <taxon>Fungi</taxon>
        <taxon>Fungi incertae sedis</taxon>
        <taxon>Mucoromycota</taxon>
        <taxon>Mortierellomycotina</taxon>
        <taxon>Mortierellomycetes</taxon>
        <taxon>Mortierellales</taxon>
        <taxon>Mortierellaceae</taxon>
        <taxon>Entomortierella</taxon>
    </lineage>
</organism>
<dbReference type="Proteomes" id="UP000703661">
    <property type="component" value="Unassembled WGS sequence"/>
</dbReference>
<dbReference type="SMART" id="SM00382">
    <property type="entry name" value="AAA"/>
    <property type="match status" value="2"/>
</dbReference>
<gene>
    <name evidence="11" type="ORF">BGZ80_010841</name>
</gene>
<keyword evidence="2" id="KW-0813">Transport</keyword>
<feature type="domain" description="ABC transporter" evidence="10">
    <location>
        <begin position="662"/>
        <end position="919"/>
    </location>
</feature>
<keyword evidence="7 9" id="KW-0472">Membrane</keyword>
<dbReference type="GO" id="GO:0005524">
    <property type="term" value="F:ATP binding"/>
    <property type="evidence" value="ECO:0007669"/>
    <property type="project" value="UniProtKB-KW"/>
</dbReference>
<dbReference type="EMBL" id="JAAAID010000080">
    <property type="protein sequence ID" value="KAG0022926.1"/>
    <property type="molecule type" value="Genomic_DNA"/>
</dbReference>
<dbReference type="Pfam" id="PF00005">
    <property type="entry name" value="ABC_tran"/>
    <property type="match status" value="2"/>
</dbReference>
<evidence type="ECO:0000313" key="11">
    <source>
        <dbReference type="EMBL" id="KAG0022926.1"/>
    </source>
</evidence>
<feature type="transmembrane region" description="Helical" evidence="9">
    <location>
        <begin position="455"/>
        <end position="475"/>
    </location>
</feature>
<evidence type="ECO:0000256" key="3">
    <source>
        <dbReference type="ARBA" id="ARBA00022692"/>
    </source>
</evidence>
<dbReference type="InterPro" id="IPR013525">
    <property type="entry name" value="ABC2_TM"/>
</dbReference>
<sequence>MPPEVQHSQLPTQSHSPTSQNPSGIALSVTDLCVTLVSRPATIPRVYKQILRQLLKLRKRAQTTLNIESSHQESNNIYGESNNKNSGKPLLRNVNFRVDPGQGGSGSGKTMLLNVITGNMNNRHATISGDILFNGETSKTYRKNGLIGYLQQEDYLLPFITVRETLRFAADLRLPTLTKQEKEDLIESLLLELGLKNCGDTRVGDAHGCEVGQGGTRGISGGERRRVSAAIQLLTRPNLLVCDEVTSGLDAFTALELVKTLNTYARSSHSTVLLSIHQPRSEIFHLLSMTGGQLVILSRGNVVYSGPMDRLLSWFVSVGLGQCPEHVNPLDYALDNCDSVPPNTAPGLPENAVAGGIGETDPSLQTNTSCSRMLPSRSHTTKHTCNSDVAQSLIPGQARLWQQVMVLCNRHWLKMQRNALLIWGFLAIHTFLAVSVSIVFWKLDSELASIRARASVCYLLYAFQPYLTMATGFIVPTSQIPHLLRWLKHISFHRLAYQILISLEFTDRHFDCPYKRSQIIDGAIVETADLGRCSFWDGNTVLQGQLEGSIGFFPIPIAYIALHFLVYIIAAWTVLSMMPVDHLHSTSNQSPIEYVLRLVLCLFYNKESFSSKPNVEGKTFKSRKDDGPVEGQSDTILKIDEEERRQRQPVTIAVKDLSVHVAQTPNLQFKHTIQKPLLQNISFEAPAAQLTAILGGSGSGKTTLLNALLHRNSSRVSGDIYFNGVKVLSKSKINAICGYVRQDDGFLMSHLTVRETLRYATELGMEKPLPVAEKWRKAEEIMDLMGLRECADVMVGGEGFSGCSGGQRRRVSIGMQLVIEPACLFLDEPTSGLDALTDIWNELDNVLLLMTGGRLAYAGKTDEALGYFEQAGYAPLKHMNPPVLFFWKLDPTPVGLLNRLGLFHQLMGATLAGVMVHTEVFPEESAIAFREISDGRYSTTSFLLSYMINELPLSLISASFSAGIIFLVTGLQTNATSVASMVLVMFAYITTGESLGIAYSACFRAKGGLGVAFMNSTVLWMSFMAGFLVPKLPLALRYFKYASIFSYSAKMVSLNEFRGLSVVGGSSGSSDFMTKNVQMTTPSPLLIPFQNGEAVLQFLNFEVQSLQVSIGMLITLMVIYRVMAWAALVVRARFSR</sequence>
<evidence type="ECO:0000313" key="12">
    <source>
        <dbReference type="Proteomes" id="UP000703661"/>
    </source>
</evidence>
<evidence type="ECO:0000256" key="7">
    <source>
        <dbReference type="ARBA" id="ARBA00023136"/>
    </source>
</evidence>
<protein>
    <recommendedName>
        <fullName evidence="10">ABC transporter domain-containing protein</fullName>
    </recommendedName>
</protein>
<dbReference type="AlphaFoldDB" id="A0A9P6N439"/>
<proteinExistence type="predicted"/>
<dbReference type="InterPro" id="IPR017871">
    <property type="entry name" value="ABC_transporter-like_CS"/>
</dbReference>
<evidence type="ECO:0000256" key="6">
    <source>
        <dbReference type="ARBA" id="ARBA00022989"/>
    </source>
</evidence>
<evidence type="ECO:0000256" key="8">
    <source>
        <dbReference type="SAM" id="MobiDB-lite"/>
    </source>
</evidence>
<evidence type="ECO:0000256" key="2">
    <source>
        <dbReference type="ARBA" id="ARBA00022448"/>
    </source>
</evidence>
<keyword evidence="4" id="KW-0547">Nucleotide-binding</keyword>
<keyword evidence="5" id="KW-0067">ATP-binding</keyword>
<dbReference type="InterPro" id="IPR050352">
    <property type="entry name" value="ABCG_transporters"/>
</dbReference>
<feature type="transmembrane region" description="Helical" evidence="9">
    <location>
        <begin position="1108"/>
        <end position="1130"/>
    </location>
</feature>
<comment type="subcellular location">
    <subcellularLocation>
        <location evidence="1">Membrane</location>
        <topology evidence="1">Multi-pass membrane protein</topology>
    </subcellularLocation>
</comment>
<feature type="transmembrane region" description="Helical" evidence="9">
    <location>
        <begin position="978"/>
        <end position="1002"/>
    </location>
</feature>
<keyword evidence="3 9" id="KW-0812">Transmembrane</keyword>
<dbReference type="PROSITE" id="PS50893">
    <property type="entry name" value="ABC_TRANSPORTER_2"/>
    <property type="match status" value="2"/>
</dbReference>
<evidence type="ECO:0000259" key="10">
    <source>
        <dbReference type="PROSITE" id="PS50893"/>
    </source>
</evidence>
<feature type="transmembrane region" description="Helical" evidence="9">
    <location>
        <begin position="1009"/>
        <end position="1029"/>
    </location>
</feature>
<keyword evidence="6 9" id="KW-1133">Transmembrane helix</keyword>
<evidence type="ECO:0000256" key="5">
    <source>
        <dbReference type="ARBA" id="ARBA00022840"/>
    </source>
</evidence>
<feature type="transmembrane region" description="Helical" evidence="9">
    <location>
        <begin position="420"/>
        <end position="443"/>
    </location>
</feature>
<dbReference type="PANTHER" id="PTHR48041">
    <property type="entry name" value="ABC TRANSPORTER G FAMILY MEMBER 28"/>
    <property type="match status" value="1"/>
</dbReference>
<dbReference type="PANTHER" id="PTHR48041:SF119">
    <property type="entry name" value="ROA1P"/>
    <property type="match status" value="1"/>
</dbReference>
<feature type="compositionally biased region" description="Polar residues" evidence="8">
    <location>
        <begin position="1"/>
        <end position="23"/>
    </location>
</feature>
<reference evidence="11" key="1">
    <citation type="journal article" date="2020" name="Fungal Divers.">
        <title>Resolving the Mortierellaceae phylogeny through synthesis of multi-gene phylogenetics and phylogenomics.</title>
        <authorList>
            <person name="Vandepol N."/>
            <person name="Liber J."/>
            <person name="Desiro A."/>
            <person name="Na H."/>
            <person name="Kennedy M."/>
            <person name="Barry K."/>
            <person name="Grigoriev I.V."/>
            <person name="Miller A.N."/>
            <person name="O'Donnell K."/>
            <person name="Stajich J.E."/>
            <person name="Bonito G."/>
        </authorList>
    </citation>
    <scope>NUCLEOTIDE SEQUENCE</scope>
    <source>
        <strain evidence="11">NRRL 2769</strain>
    </source>
</reference>
<dbReference type="SUPFAM" id="SSF52540">
    <property type="entry name" value="P-loop containing nucleoside triphosphate hydrolases"/>
    <property type="match status" value="2"/>
</dbReference>
<dbReference type="Gene3D" id="3.40.50.300">
    <property type="entry name" value="P-loop containing nucleotide triphosphate hydrolases"/>
    <property type="match status" value="2"/>
</dbReference>
<feature type="domain" description="ABC transporter" evidence="10">
    <location>
        <begin position="72"/>
        <end position="324"/>
    </location>
</feature>
<accession>A0A9P6N439</accession>
<evidence type="ECO:0000256" key="4">
    <source>
        <dbReference type="ARBA" id="ARBA00022741"/>
    </source>
</evidence>
<name>A0A9P6N439_9FUNG</name>
<dbReference type="PROSITE" id="PS00211">
    <property type="entry name" value="ABC_TRANSPORTER_1"/>
    <property type="match status" value="1"/>
</dbReference>
<dbReference type="GO" id="GO:0140359">
    <property type="term" value="F:ABC-type transporter activity"/>
    <property type="evidence" value="ECO:0007669"/>
    <property type="project" value="InterPro"/>
</dbReference>
<dbReference type="InterPro" id="IPR027417">
    <property type="entry name" value="P-loop_NTPase"/>
</dbReference>
<dbReference type="InterPro" id="IPR003593">
    <property type="entry name" value="AAA+_ATPase"/>
</dbReference>
<feature type="transmembrane region" description="Helical" evidence="9">
    <location>
        <begin position="951"/>
        <end position="972"/>
    </location>
</feature>
<dbReference type="GO" id="GO:0016887">
    <property type="term" value="F:ATP hydrolysis activity"/>
    <property type="evidence" value="ECO:0007669"/>
    <property type="project" value="InterPro"/>
</dbReference>
<dbReference type="Pfam" id="PF01061">
    <property type="entry name" value="ABC2_membrane"/>
    <property type="match status" value="1"/>
</dbReference>
<feature type="region of interest" description="Disordered" evidence="8">
    <location>
        <begin position="1"/>
        <end position="24"/>
    </location>
</feature>
<dbReference type="InterPro" id="IPR003439">
    <property type="entry name" value="ABC_transporter-like_ATP-bd"/>
</dbReference>
<comment type="caution">
    <text evidence="11">The sequence shown here is derived from an EMBL/GenBank/DDBJ whole genome shotgun (WGS) entry which is preliminary data.</text>
</comment>
<feature type="transmembrane region" description="Helical" evidence="9">
    <location>
        <begin position="552"/>
        <end position="575"/>
    </location>
</feature>